<reference evidence="2 3" key="1">
    <citation type="submission" date="2018-05" db="EMBL/GenBank/DDBJ databases">
        <title>Genomic Encyclopedia of Type Strains, Phase IV (KMG-IV): sequencing the most valuable type-strain genomes for metagenomic binning, comparative biology and taxonomic classification.</title>
        <authorList>
            <person name="Goeker M."/>
        </authorList>
    </citation>
    <scope>NUCLEOTIDE SEQUENCE [LARGE SCALE GENOMIC DNA]</scope>
    <source>
        <strain evidence="2 3">DSM 7229</strain>
    </source>
</reference>
<evidence type="ECO:0000313" key="3">
    <source>
        <dbReference type="Proteomes" id="UP000245655"/>
    </source>
</evidence>
<dbReference type="EMBL" id="QGGM01000001">
    <property type="protein sequence ID" value="PWK15396.1"/>
    <property type="molecule type" value="Genomic_DNA"/>
</dbReference>
<organism evidence="2 3">
    <name type="scientific">Psychrobacter immobilis</name>
    <dbReference type="NCBI Taxonomy" id="498"/>
    <lineage>
        <taxon>Bacteria</taxon>
        <taxon>Pseudomonadati</taxon>
        <taxon>Pseudomonadota</taxon>
        <taxon>Gammaproteobacteria</taxon>
        <taxon>Moraxellales</taxon>
        <taxon>Moraxellaceae</taxon>
        <taxon>Psychrobacter</taxon>
    </lineage>
</organism>
<gene>
    <name evidence="2" type="ORF">C8D84_101347</name>
</gene>
<dbReference type="RefSeq" id="WP_109589539.1">
    <property type="nucleotide sequence ID" value="NZ_CAJGZY010000001.1"/>
</dbReference>
<comment type="caution">
    <text evidence="2">The sequence shown here is derived from an EMBL/GenBank/DDBJ whole genome shotgun (WGS) entry which is preliminary data.</text>
</comment>
<name>A0A2V2A6Q0_PSYIM</name>
<dbReference type="AlphaFoldDB" id="A0A2V2A6Q0"/>
<proteinExistence type="predicted"/>
<protein>
    <submittedName>
        <fullName evidence="2">Uncharacterized protein</fullName>
    </submittedName>
</protein>
<keyword evidence="3" id="KW-1185">Reference proteome</keyword>
<dbReference type="GeneID" id="60254117"/>
<accession>A0A2V2A6Q0</accession>
<evidence type="ECO:0000256" key="1">
    <source>
        <dbReference type="SAM" id="MobiDB-lite"/>
    </source>
</evidence>
<sequence>MTSHTNAKKWFLLAVAATALLVIPRRSSRQADTRALDKHNVSDEHSDEHNAKANHDNTNRAC</sequence>
<feature type="compositionally biased region" description="Basic and acidic residues" evidence="1">
    <location>
        <begin position="29"/>
        <end position="62"/>
    </location>
</feature>
<dbReference type="Proteomes" id="UP000245655">
    <property type="component" value="Unassembled WGS sequence"/>
</dbReference>
<feature type="region of interest" description="Disordered" evidence="1">
    <location>
        <begin position="26"/>
        <end position="62"/>
    </location>
</feature>
<evidence type="ECO:0000313" key="2">
    <source>
        <dbReference type="EMBL" id="PWK15396.1"/>
    </source>
</evidence>